<dbReference type="InterPro" id="IPR019808">
    <property type="entry name" value="Histidine_triad_CS"/>
</dbReference>
<organism evidence="5 6">
    <name type="scientific">Leptospira sarikeiensis</name>
    <dbReference type="NCBI Taxonomy" id="2484943"/>
    <lineage>
        <taxon>Bacteria</taxon>
        <taxon>Pseudomonadati</taxon>
        <taxon>Spirochaetota</taxon>
        <taxon>Spirochaetia</taxon>
        <taxon>Leptospirales</taxon>
        <taxon>Leptospiraceae</taxon>
        <taxon>Leptospira</taxon>
    </lineage>
</organism>
<dbReference type="CDD" id="cd01276">
    <property type="entry name" value="PKCI_related"/>
    <property type="match status" value="1"/>
</dbReference>
<dbReference type="Proteomes" id="UP000297762">
    <property type="component" value="Unassembled WGS sequence"/>
</dbReference>
<sequence>MTDPNCIFCKIINKEIPARIEFEDENLLAFHDIAPQAPTHVLVIPKKHIVDLDKTGPEDKALLGEILHRASEIAKSLGLNKDGFRVVNNMGVLGGQTVFHLHFHILGGRQMKWPPG</sequence>
<feature type="short sequence motif" description="Histidine triad motif" evidence="2 3">
    <location>
        <begin position="100"/>
        <end position="104"/>
    </location>
</feature>
<evidence type="ECO:0000256" key="3">
    <source>
        <dbReference type="PROSITE-ProRule" id="PRU00464"/>
    </source>
</evidence>
<reference evidence="5" key="1">
    <citation type="journal article" date="2019" name="PLoS Negl. Trop. Dis.">
        <title>Revisiting the worldwide diversity of Leptospira species in the environment.</title>
        <authorList>
            <person name="Vincent A.T."/>
            <person name="Schiettekatte O."/>
            <person name="Bourhy P."/>
            <person name="Veyrier F.J."/>
            <person name="Picardeau M."/>
        </authorList>
    </citation>
    <scope>NUCLEOTIDE SEQUENCE [LARGE SCALE GENOMIC DNA]</scope>
    <source>
        <strain evidence="5">201702455</strain>
    </source>
</reference>
<feature type="domain" description="HIT" evidence="4">
    <location>
        <begin position="7"/>
        <end position="116"/>
    </location>
</feature>
<dbReference type="EMBL" id="RQGF01000043">
    <property type="protein sequence ID" value="TGL57593.1"/>
    <property type="molecule type" value="Genomic_DNA"/>
</dbReference>
<dbReference type="Gene3D" id="3.30.428.10">
    <property type="entry name" value="HIT-like"/>
    <property type="match status" value="1"/>
</dbReference>
<proteinExistence type="predicted"/>
<accession>A0A4R9JX37</accession>
<evidence type="ECO:0000256" key="1">
    <source>
        <dbReference type="PIRSR" id="PIRSR601310-1"/>
    </source>
</evidence>
<evidence type="ECO:0000259" key="4">
    <source>
        <dbReference type="PROSITE" id="PS51084"/>
    </source>
</evidence>
<dbReference type="SUPFAM" id="SSF54197">
    <property type="entry name" value="HIT-like"/>
    <property type="match status" value="1"/>
</dbReference>
<name>A0A4R9JX37_9LEPT</name>
<gene>
    <name evidence="5" type="ORF">EHQ64_19545</name>
</gene>
<feature type="active site" description="Tele-AMP-histidine intermediate" evidence="1">
    <location>
        <position position="102"/>
    </location>
</feature>
<protein>
    <submittedName>
        <fullName evidence="5">Histidine triad nucleotide-binding protein</fullName>
    </submittedName>
</protein>
<dbReference type="GO" id="GO:0003824">
    <property type="term" value="F:catalytic activity"/>
    <property type="evidence" value="ECO:0007669"/>
    <property type="project" value="InterPro"/>
</dbReference>
<dbReference type="PROSITE" id="PS00892">
    <property type="entry name" value="HIT_1"/>
    <property type="match status" value="1"/>
</dbReference>
<evidence type="ECO:0000256" key="2">
    <source>
        <dbReference type="PIRSR" id="PIRSR601310-3"/>
    </source>
</evidence>
<dbReference type="PANTHER" id="PTHR23089">
    <property type="entry name" value="HISTIDINE TRIAD HIT PROTEIN"/>
    <property type="match status" value="1"/>
</dbReference>
<dbReference type="InterPro" id="IPR036265">
    <property type="entry name" value="HIT-like_sf"/>
</dbReference>
<keyword evidence="6" id="KW-1185">Reference proteome</keyword>
<dbReference type="InterPro" id="IPR011146">
    <property type="entry name" value="HIT-like"/>
</dbReference>
<evidence type="ECO:0000313" key="5">
    <source>
        <dbReference type="EMBL" id="TGL57593.1"/>
    </source>
</evidence>
<dbReference type="AlphaFoldDB" id="A0A4R9JX37"/>
<dbReference type="OrthoDB" id="9784774at2"/>
<evidence type="ECO:0000313" key="6">
    <source>
        <dbReference type="Proteomes" id="UP000297762"/>
    </source>
</evidence>
<dbReference type="PRINTS" id="PR00332">
    <property type="entry name" value="HISTRIAD"/>
</dbReference>
<dbReference type="Pfam" id="PF01230">
    <property type="entry name" value="HIT"/>
    <property type="match status" value="1"/>
</dbReference>
<dbReference type="InterPro" id="IPR001310">
    <property type="entry name" value="Histidine_triad_HIT"/>
</dbReference>
<dbReference type="RefSeq" id="WP_135651491.1">
    <property type="nucleotide sequence ID" value="NZ_RQGF01000043.1"/>
</dbReference>
<dbReference type="PROSITE" id="PS51084">
    <property type="entry name" value="HIT_2"/>
    <property type="match status" value="1"/>
</dbReference>
<comment type="caution">
    <text evidence="5">The sequence shown here is derived from an EMBL/GenBank/DDBJ whole genome shotgun (WGS) entry which is preliminary data.</text>
</comment>